<comment type="similarity">
    <text evidence="1">Belongs to the universal ribosomal protein uL1 family.</text>
</comment>
<dbReference type="Pfam" id="PF00687">
    <property type="entry name" value="Ribosomal_L1"/>
    <property type="match status" value="1"/>
</dbReference>
<sequence length="558" mass="62807">MEDRVVDRACEREDAVEVRRDELELMLLLIVEAIDELDFLLTQELHIALLEVVDLHEDFAFDFVSRGLPIGCGNQPLGAPAAIASKFVTFNMNSCAIAPAQPSLRSPSLLTSTRTALNTSLNSPGGAFDKKSEATFTLSVSVTSPMLPEYCTPMLKCIWNVSSTRALGSVACSSLSSLLQPHAVEVTQIRGRKRALKATLTKAQKLERRLKREEREAARKQYTFMERIKIRRMKNLLSPSQQYPGRYEAEKETELSGRPATNVYIRNMLKTQFLTVSEALAKHRDLQHPMIYNNPNAPIRMRLELNMTTEKTTKMMSNSDEIVPVPFPFKHNEKRTILAFTNDPAMQEAVVEWGAEMAVGQDVVKKILKGHFRTEDYDFCVAHSDMAHAILPLRGVLRTRFPTKFNGGLGDDLKEIIERFRSGVKLAIKSDVVYPIWGLTDCVVGRLSMADEEIEANVETIIKAACSHRNPALGPFINRAVLMTIPGKEFYPIDVSKWLPEPTEEEIERVEKRKTKKAAKKVAERKPSEEDEEGEKKPTAETAEDDDEDDDRKKSVTA</sequence>
<feature type="compositionally biased region" description="Basic and acidic residues" evidence="5">
    <location>
        <begin position="521"/>
        <end position="539"/>
    </location>
</feature>
<reference evidence="6 7" key="1">
    <citation type="journal article" date="2017" name="Curr. Biol.">
        <title>Genome architecture and evolution of a unichromosomal asexual nematode.</title>
        <authorList>
            <person name="Fradin H."/>
            <person name="Zegar C."/>
            <person name="Gutwein M."/>
            <person name="Lucas J."/>
            <person name="Kovtun M."/>
            <person name="Corcoran D."/>
            <person name="Baugh L.R."/>
            <person name="Kiontke K."/>
            <person name="Gunsalus K."/>
            <person name="Fitch D.H."/>
            <person name="Piano F."/>
        </authorList>
    </citation>
    <scope>NUCLEOTIDE SEQUENCE [LARGE SCALE GENOMIC DNA]</scope>
    <source>
        <strain evidence="6">PF1309</strain>
    </source>
</reference>
<dbReference type="Gene3D" id="3.40.50.790">
    <property type="match status" value="1"/>
</dbReference>
<feature type="region of interest" description="Disordered" evidence="5">
    <location>
        <begin position="502"/>
        <end position="558"/>
    </location>
</feature>
<comment type="caution">
    <text evidence="6">The sequence shown here is derived from an EMBL/GenBank/DDBJ whole genome shotgun (WGS) entry which is preliminary data.</text>
</comment>
<keyword evidence="3" id="KW-0687">Ribonucleoprotein</keyword>
<dbReference type="GO" id="GO:0005840">
    <property type="term" value="C:ribosome"/>
    <property type="evidence" value="ECO:0007669"/>
    <property type="project" value="UniProtKB-KW"/>
</dbReference>
<dbReference type="OrthoDB" id="1747252at2759"/>
<evidence type="ECO:0000313" key="7">
    <source>
        <dbReference type="Proteomes" id="UP000218231"/>
    </source>
</evidence>
<name>A0A2A2L7Q6_9BILA</name>
<evidence type="ECO:0008006" key="8">
    <source>
        <dbReference type="Google" id="ProtNLM"/>
    </source>
</evidence>
<dbReference type="AlphaFoldDB" id="A0A2A2L7Q6"/>
<evidence type="ECO:0000256" key="2">
    <source>
        <dbReference type="ARBA" id="ARBA00022980"/>
    </source>
</evidence>
<evidence type="ECO:0000256" key="5">
    <source>
        <dbReference type="SAM" id="MobiDB-lite"/>
    </source>
</evidence>
<dbReference type="STRING" id="2018661.A0A2A2L7Q6"/>
<feature type="coiled-coil region" evidence="4">
    <location>
        <begin position="193"/>
        <end position="223"/>
    </location>
</feature>
<gene>
    <name evidence="6" type="ORF">WR25_07255</name>
</gene>
<keyword evidence="2" id="KW-0689">Ribosomal protein</keyword>
<dbReference type="InterPro" id="IPR028364">
    <property type="entry name" value="Ribosomal_uL1/biogenesis"/>
</dbReference>
<evidence type="ECO:0000256" key="1">
    <source>
        <dbReference type="ARBA" id="ARBA00010531"/>
    </source>
</evidence>
<evidence type="ECO:0000256" key="4">
    <source>
        <dbReference type="SAM" id="Coils"/>
    </source>
</evidence>
<evidence type="ECO:0000256" key="3">
    <source>
        <dbReference type="ARBA" id="ARBA00023274"/>
    </source>
</evidence>
<dbReference type="InterPro" id="IPR023674">
    <property type="entry name" value="Ribosomal_uL1-like"/>
</dbReference>
<protein>
    <recommendedName>
        <fullName evidence="8">Ribosomal protein L1</fullName>
    </recommendedName>
</protein>
<organism evidence="6 7">
    <name type="scientific">Diploscapter pachys</name>
    <dbReference type="NCBI Taxonomy" id="2018661"/>
    <lineage>
        <taxon>Eukaryota</taxon>
        <taxon>Metazoa</taxon>
        <taxon>Ecdysozoa</taxon>
        <taxon>Nematoda</taxon>
        <taxon>Chromadorea</taxon>
        <taxon>Rhabditida</taxon>
        <taxon>Rhabditina</taxon>
        <taxon>Rhabditomorpha</taxon>
        <taxon>Rhabditoidea</taxon>
        <taxon>Rhabditidae</taxon>
        <taxon>Diploscapter</taxon>
    </lineage>
</organism>
<dbReference type="PANTHER" id="PTHR36427:SF3">
    <property type="entry name" value="LARGE RIBOSOMAL SUBUNIT PROTEIN UL1M"/>
    <property type="match status" value="1"/>
</dbReference>
<dbReference type="SUPFAM" id="SSF56808">
    <property type="entry name" value="Ribosomal protein L1"/>
    <property type="match status" value="1"/>
</dbReference>
<dbReference type="GO" id="GO:1990904">
    <property type="term" value="C:ribonucleoprotein complex"/>
    <property type="evidence" value="ECO:0007669"/>
    <property type="project" value="UniProtKB-KW"/>
</dbReference>
<accession>A0A2A2L7Q6</accession>
<dbReference type="Gene3D" id="3.30.190.20">
    <property type="match status" value="1"/>
</dbReference>
<keyword evidence="7" id="KW-1185">Reference proteome</keyword>
<dbReference type="PANTHER" id="PTHR36427">
    <property type="entry name" value="54S RIBOSOMAL PROTEIN L1, MITOCHONDRIAL"/>
    <property type="match status" value="1"/>
</dbReference>
<dbReference type="InterPro" id="IPR016095">
    <property type="entry name" value="Ribosomal_uL1_3-a/b-sand"/>
</dbReference>
<dbReference type="EMBL" id="LIAE01007070">
    <property type="protein sequence ID" value="PAV82306.1"/>
    <property type="molecule type" value="Genomic_DNA"/>
</dbReference>
<dbReference type="Proteomes" id="UP000218231">
    <property type="component" value="Unassembled WGS sequence"/>
</dbReference>
<proteinExistence type="inferred from homology"/>
<evidence type="ECO:0000313" key="6">
    <source>
        <dbReference type="EMBL" id="PAV82306.1"/>
    </source>
</evidence>
<keyword evidence="4" id="KW-0175">Coiled coil</keyword>